<dbReference type="PANTHER" id="PTHR35563:SF2">
    <property type="entry name" value="BARREL METAL-DEPENDENT HYDROLASE, PUTATIVE (AFU_ORTHOLOGUE AFUA_1G16240)-RELATED"/>
    <property type="match status" value="1"/>
</dbReference>
<evidence type="ECO:0000313" key="2">
    <source>
        <dbReference type="EMBL" id="KAK8027483.1"/>
    </source>
</evidence>
<proteinExistence type="predicted"/>
<keyword evidence="3" id="KW-1185">Reference proteome</keyword>
<sequence>MAERITPLHSWDSHVHCFNPAKHPFKPSRPYTPEAAPLSALVEDTYADRIMMVQASIEDGPENLLDNLNEGRAQYPEKLFRGTIFADPEPGRALENLLGPGDFARFHAAGVRSIRIHGSYGGQGENATWVQEQFRRAARLEGVARYGWSLSAQLSLRMWAAAAEFLLHDEQLRGVRIIADHNGSATPEDVSSPEFETFLGLLAAGRVSVKIGALHRRAPDDIRRMQTVVQQLAASAPAGIVWGSDWPHVDSSQAGETPSPPLPVDTAGELRALKSRLSEEEWNNMLILNPAHIFE</sequence>
<protein>
    <recommendedName>
        <fullName evidence="1">Amidohydrolase-related domain-containing protein</fullName>
    </recommendedName>
</protein>
<dbReference type="Proteomes" id="UP001396898">
    <property type="component" value="Unassembled WGS sequence"/>
</dbReference>
<name>A0ABR1S6T9_9PEZI</name>
<dbReference type="InterPro" id="IPR032466">
    <property type="entry name" value="Metal_Hydrolase"/>
</dbReference>
<organism evidence="2 3">
    <name type="scientific">Apiospora marii</name>
    <dbReference type="NCBI Taxonomy" id="335849"/>
    <lineage>
        <taxon>Eukaryota</taxon>
        <taxon>Fungi</taxon>
        <taxon>Dikarya</taxon>
        <taxon>Ascomycota</taxon>
        <taxon>Pezizomycotina</taxon>
        <taxon>Sordariomycetes</taxon>
        <taxon>Xylariomycetidae</taxon>
        <taxon>Amphisphaeriales</taxon>
        <taxon>Apiosporaceae</taxon>
        <taxon>Apiospora</taxon>
    </lineage>
</organism>
<evidence type="ECO:0000259" key="1">
    <source>
        <dbReference type="Pfam" id="PF04909"/>
    </source>
</evidence>
<dbReference type="InterPro" id="IPR052358">
    <property type="entry name" value="Aro_Compnd_Degr_Hydrolases"/>
</dbReference>
<evidence type="ECO:0000313" key="3">
    <source>
        <dbReference type="Proteomes" id="UP001396898"/>
    </source>
</evidence>
<dbReference type="Gene3D" id="3.20.20.140">
    <property type="entry name" value="Metal-dependent hydrolases"/>
    <property type="match status" value="1"/>
</dbReference>
<feature type="domain" description="Amidohydrolase-related" evidence="1">
    <location>
        <begin position="11"/>
        <end position="293"/>
    </location>
</feature>
<dbReference type="Pfam" id="PF04909">
    <property type="entry name" value="Amidohydro_2"/>
    <property type="match status" value="1"/>
</dbReference>
<accession>A0ABR1S6T9</accession>
<dbReference type="PANTHER" id="PTHR35563">
    <property type="entry name" value="BARREL METAL-DEPENDENT HYDROLASE, PUTATIVE (AFU_ORTHOLOGUE AFUA_1G16240)-RELATED"/>
    <property type="match status" value="1"/>
</dbReference>
<dbReference type="EMBL" id="JAQQWI010000007">
    <property type="protein sequence ID" value="KAK8027483.1"/>
    <property type="molecule type" value="Genomic_DNA"/>
</dbReference>
<dbReference type="SUPFAM" id="SSF51556">
    <property type="entry name" value="Metallo-dependent hydrolases"/>
    <property type="match status" value="1"/>
</dbReference>
<dbReference type="InterPro" id="IPR006680">
    <property type="entry name" value="Amidohydro-rel"/>
</dbReference>
<comment type="caution">
    <text evidence="2">The sequence shown here is derived from an EMBL/GenBank/DDBJ whole genome shotgun (WGS) entry which is preliminary data.</text>
</comment>
<reference evidence="2 3" key="1">
    <citation type="submission" date="2023-01" db="EMBL/GenBank/DDBJ databases">
        <title>Analysis of 21 Apiospora genomes using comparative genomics revels a genus with tremendous synthesis potential of carbohydrate active enzymes and secondary metabolites.</title>
        <authorList>
            <person name="Sorensen T."/>
        </authorList>
    </citation>
    <scope>NUCLEOTIDE SEQUENCE [LARGE SCALE GENOMIC DNA]</scope>
    <source>
        <strain evidence="2 3">CBS 20057</strain>
    </source>
</reference>
<gene>
    <name evidence="2" type="ORF">PG991_004539</name>
</gene>